<evidence type="ECO:0000313" key="1">
    <source>
        <dbReference type="EMBL" id="KAK1144703.1"/>
    </source>
</evidence>
<accession>A0ACC3B3G3</accession>
<sequence length="309" mass="34208">MSLGRTFKLNTGYEIPAVGLGTWQSKPNEVKQAVAAALKGGYRHIDAASVYGNEREVGDGIKASGVPREEIFLTSKLWNTDHDPENVEAAVDRSLSDLQTDYLDLYLPVDEKTGLIDVIDVPIKDTWAALEALVAKGKVRSIGVSNFTKEKIEELLKTAKIQPAVNQIEAHPYLQQRDLLEWSKQKGIVVTGYSPLGNNIYNIPRAVDDSLVIETAKSLGKTPAQVLVSWAVQRGTVVLPKSVTPERIQSNFEDFILPEDAFQAVQSLERHQRMNFPARLGVDIFGEVGEESAKNSALDWAEQQKKLRN</sequence>
<dbReference type="EMBL" id="JAOPJF010000029">
    <property type="protein sequence ID" value="KAK1144703.1"/>
    <property type="molecule type" value="Genomic_DNA"/>
</dbReference>
<dbReference type="Proteomes" id="UP001177260">
    <property type="component" value="Unassembled WGS sequence"/>
</dbReference>
<comment type="caution">
    <text evidence="1">The sequence shown here is derived from an EMBL/GenBank/DDBJ whole genome shotgun (WGS) entry which is preliminary data.</text>
</comment>
<protein>
    <submittedName>
        <fullName evidence="1">Uncharacterized protein</fullName>
    </submittedName>
</protein>
<organism evidence="1 2">
    <name type="scientific">Aspergillus melleus</name>
    <dbReference type="NCBI Taxonomy" id="138277"/>
    <lineage>
        <taxon>Eukaryota</taxon>
        <taxon>Fungi</taxon>
        <taxon>Dikarya</taxon>
        <taxon>Ascomycota</taxon>
        <taxon>Pezizomycotina</taxon>
        <taxon>Eurotiomycetes</taxon>
        <taxon>Eurotiomycetidae</taxon>
        <taxon>Eurotiales</taxon>
        <taxon>Aspergillaceae</taxon>
        <taxon>Aspergillus</taxon>
        <taxon>Aspergillus subgen. Circumdati</taxon>
    </lineage>
</organism>
<proteinExistence type="predicted"/>
<name>A0ACC3B3G3_9EURO</name>
<keyword evidence="2" id="KW-1185">Reference proteome</keyword>
<evidence type="ECO:0000313" key="2">
    <source>
        <dbReference type="Proteomes" id="UP001177260"/>
    </source>
</evidence>
<gene>
    <name evidence="1" type="ORF">N8T08_005007</name>
</gene>
<reference evidence="1 2" key="1">
    <citation type="journal article" date="2023" name="ACS Omega">
        <title>Identification of the Neoaspergillic Acid Biosynthesis Gene Cluster by Establishing an In Vitro CRISPR-Ribonucleoprotein Genetic System in Aspergillus melleus.</title>
        <authorList>
            <person name="Yuan B."/>
            <person name="Grau M.F."/>
            <person name="Murata R.M."/>
            <person name="Torok T."/>
            <person name="Venkateswaran K."/>
            <person name="Stajich J.E."/>
            <person name="Wang C.C.C."/>
        </authorList>
    </citation>
    <scope>NUCLEOTIDE SEQUENCE [LARGE SCALE GENOMIC DNA]</scope>
    <source>
        <strain evidence="1 2">IMV 1140</strain>
    </source>
</reference>